<dbReference type="FunFam" id="2.40.70.10:FF:000058">
    <property type="entry name" value="ASpartyl Protease"/>
    <property type="match status" value="1"/>
</dbReference>
<organism evidence="14 15">
    <name type="scientific">Acrobeloides nanus</name>
    <dbReference type="NCBI Taxonomy" id="290746"/>
    <lineage>
        <taxon>Eukaryota</taxon>
        <taxon>Metazoa</taxon>
        <taxon>Ecdysozoa</taxon>
        <taxon>Nematoda</taxon>
        <taxon>Chromadorea</taxon>
        <taxon>Rhabditida</taxon>
        <taxon>Tylenchina</taxon>
        <taxon>Cephalobomorpha</taxon>
        <taxon>Cephaloboidea</taxon>
        <taxon>Cephalobidae</taxon>
        <taxon>Acrobeloides</taxon>
    </lineage>
</organism>
<feature type="active site" evidence="10">
    <location>
        <position position="96"/>
    </location>
</feature>
<reference evidence="15" key="1">
    <citation type="submission" date="2022-11" db="UniProtKB">
        <authorList>
            <consortium name="WormBaseParasite"/>
        </authorList>
    </citation>
    <scope>IDENTIFICATION</scope>
</reference>
<feature type="domain" description="Peptidase A1" evidence="13">
    <location>
        <begin position="78"/>
        <end position="395"/>
    </location>
</feature>
<accession>A0A914C8V5</accession>
<evidence type="ECO:0000256" key="5">
    <source>
        <dbReference type="ARBA" id="ARBA00022729"/>
    </source>
</evidence>
<dbReference type="InterPro" id="IPR033121">
    <property type="entry name" value="PEPTIDASE_A1"/>
</dbReference>
<keyword evidence="5 12" id="KW-0732">Signal</keyword>
<keyword evidence="4 11" id="KW-0645">Protease</keyword>
<proteinExistence type="inferred from homology"/>
<dbReference type="Proteomes" id="UP000887540">
    <property type="component" value="Unplaced"/>
</dbReference>
<keyword evidence="6 11" id="KW-0064">Aspartyl protease</keyword>
<keyword evidence="9" id="KW-0325">Glycoprotein</keyword>
<dbReference type="WBParaSite" id="ACRNAN_Path_613.g2283.t1">
    <property type="protein sequence ID" value="ACRNAN_Path_613.g2283.t1"/>
    <property type="gene ID" value="ACRNAN_Path_613.g2283"/>
</dbReference>
<dbReference type="PANTHER" id="PTHR47966">
    <property type="entry name" value="BETA-SITE APP-CLEAVING ENZYME, ISOFORM A-RELATED"/>
    <property type="match status" value="1"/>
</dbReference>
<keyword evidence="7 11" id="KW-0378">Hydrolase</keyword>
<protein>
    <submittedName>
        <fullName evidence="15">Peptidase A1 domain-containing protein</fullName>
    </submittedName>
</protein>
<dbReference type="PANTHER" id="PTHR47966:SF8">
    <property type="entry name" value="ASPARTIC PROTEASE 1-RELATED"/>
    <property type="match status" value="1"/>
</dbReference>
<dbReference type="Gene3D" id="2.40.70.10">
    <property type="entry name" value="Acid Proteases"/>
    <property type="match status" value="2"/>
</dbReference>
<evidence type="ECO:0000313" key="14">
    <source>
        <dbReference type="Proteomes" id="UP000887540"/>
    </source>
</evidence>
<evidence type="ECO:0000256" key="3">
    <source>
        <dbReference type="ARBA" id="ARBA00022525"/>
    </source>
</evidence>
<dbReference type="GO" id="GO:0005764">
    <property type="term" value="C:lysosome"/>
    <property type="evidence" value="ECO:0007669"/>
    <property type="project" value="TreeGrafter"/>
</dbReference>
<dbReference type="PROSITE" id="PS00141">
    <property type="entry name" value="ASP_PROTEASE"/>
    <property type="match status" value="1"/>
</dbReference>
<keyword evidence="3" id="KW-0964">Secreted</keyword>
<dbReference type="PROSITE" id="PS51767">
    <property type="entry name" value="PEPTIDASE_A1"/>
    <property type="match status" value="1"/>
</dbReference>
<evidence type="ECO:0000259" key="13">
    <source>
        <dbReference type="PROSITE" id="PS51767"/>
    </source>
</evidence>
<dbReference type="Pfam" id="PF00026">
    <property type="entry name" value="Asp"/>
    <property type="match status" value="1"/>
</dbReference>
<evidence type="ECO:0000256" key="9">
    <source>
        <dbReference type="ARBA" id="ARBA00023180"/>
    </source>
</evidence>
<dbReference type="FunFam" id="2.40.70.10:FF:000008">
    <property type="entry name" value="Cathepsin D"/>
    <property type="match status" value="1"/>
</dbReference>
<sequence>MLLILSLSLLCFAYSSPIKHLDQAKGVFQLELEHHPSLRARLIRNGTWATFLNSQESKLFKNKDSGTQSLIDYGDAEYLVRVSQGTPAQTFRVICDTGSSNYWLIDSSCTSTACNGMGQYKHNKFQSSRSSTFQNYGTSIYMQYGKGSLSGYLAVDVITLAGVSYSQQGFALATQMSMDFAQTPIEGILGLAWPGLAVDSVTPPMQNLINSLDQPVFTMYLQRHRTIVVGAIGGLMTLGGIDTQNCASTVNYVQLTSNLYWQFTLDGWGIGSYSSSNSQQVIADTGTSLLIGPSSAVQQIANTVGAVYDNTNGVWTVRCSASSGLPAIVFTIGGIQYNVPPSEYVIDLGLGGGNCVVSIQSIDSMGFSMSWILGVTFMRTYCGIFDVGNGQIGFAKAYN</sequence>
<feature type="active site" evidence="10">
    <location>
        <position position="284"/>
    </location>
</feature>
<evidence type="ECO:0000256" key="4">
    <source>
        <dbReference type="ARBA" id="ARBA00022670"/>
    </source>
</evidence>
<comment type="similarity">
    <text evidence="2 11">Belongs to the peptidase A1 family.</text>
</comment>
<feature type="chain" id="PRO_5036906263" evidence="12">
    <location>
        <begin position="16"/>
        <end position="399"/>
    </location>
</feature>
<evidence type="ECO:0000256" key="2">
    <source>
        <dbReference type="ARBA" id="ARBA00007447"/>
    </source>
</evidence>
<name>A0A914C8V5_9BILA</name>
<evidence type="ECO:0000256" key="12">
    <source>
        <dbReference type="SAM" id="SignalP"/>
    </source>
</evidence>
<dbReference type="GO" id="GO:0006508">
    <property type="term" value="P:proteolysis"/>
    <property type="evidence" value="ECO:0007669"/>
    <property type="project" value="UniProtKB-KW"/>
</dbReference>
<dbReference type="AlphaFoldDB" id="A0A914C8V5"/>
<evidence type="ECO:0000256" key="7">
    <source>
        <dbReference type="ARBA" id="ARBA00022801"/>
    </source>
</evidence>
<comment type="subcellular location">
    <subcellularLocation>
        <location evidence="1">Secreted</location>
    </subcellularLocation>
</comment>
<feature type="signal peptide" evidence="12">
    <location>
        <begin position="1"/>
        <end position="15"/>
    </location>
</feature>
<evidence type="ECO:0000256" key="6">
    <source>
        <dbReference type="ARBA" id="ARBA00022750"/>
    </source>
</evidence>
<evidence type="ECO:0000256" key="8">
    <source>
        <dbReference type="ARBA" id="ARBA00023157"/>
    </source>
</evidence>
<dbReference type="GO" id="GO:0004190">
    <property type="term" value="F:aspartic-type endopeptidase activity"/>
    <property type="evidence" value="ECO:0007669"/>
    <property type="project" value="UniProtKB-KW"/>
</dbReference>
<evidence type="ECO:0000313" key="15">
    <source>
        <dbReference type="WBParaSite" id="ACRNAN_Path_613.g2283.t1"/>
    </source>
</evidence>
<dbReference type="InterPro" id="IPR001969">
    <property type="entry name" value="Aspartic_peptidase_AS"/>
</dbReference>
<keyword evidence="14" id="KW-1185">Reference proteome</keyword>
<dbReference type="SUPFAM" id="SSF50630">
    <property type="entry name" value="Acid proteases"/>
    <property type="match status" value="1"/>
</dbReference>
<dbReference type="GO" id="GO:0005576">
    <property type="term" value="C:extracellular region"/>
    <property type="evidence" value="ECO:0007669"/>
    <property type="project" value="UniProtKB-SubCell"/>
</dbReference>
<dbReference type="PRINTS" id="PR00792">
    <property type="entry name" value="PEPSIN"/>
</dbReference>
<dbReference type="InterPro" id="IPR001461">
    <property type="entry name" value="Aspartic_peptidase_A1"/>
</dbReference>
<evidence type="ECO:0000256" key="11">
    <source>
        <dbReference type="RuleBase" id="RU000454"/>
    </source>
</evidence>
<keyword evidence="8" id="KW-1015">Disulfide bond</keyword>
<evidence type="ECO:0000256" key="10">
    <source>
        <dbReference type="PIRSR" id="PIRSR601461-1"/>
    </source>
</evidence>
<evidence type="ECO:0000256" key="1">
    <source>
        <dbReference type="ARBA" id="ARBA00004613"/>
    </source>
</evidence>
<dbReference type="InterPro" id="IPR021109">
    <property type="entry name" value="Peptidase_aspartic_dom_sf"/>
</dbReference>